<keyword evidence="3" id="KW-1133">Transmembrane helix</keyword>
<gene>
    <name evidence="5" type="ORF">OKIOD_LOCUS9659</name>
</gene>
<dbReference type="InterPro" id="IPR027417">
    <property type="entry name" value="P-loop_NTPase"/>
</dbReference>
<accession>A0ABN7SVI9</accession>
<keyword evidence="2" id="KW-0325">Glycoprotein</keyword>
<reference evidence="5 6" key="1">
    <citation type="submission" date="2021-04" db="EMBL/GenBank/DDBJ databases">
        <authorList>
            <person name="Bliznina A."/>
        </authorList>
    </citation>
    <scope>NUCLEOTIDE SEQUENCE [LARGE SCALE GENOMIC DNA]</scope>
</reference>
<keyword evidence="6" id="KW-1185">Reference proteome</keyword>
<evidence type="ECO:0000256" key="2">
    <source>
        <dbReference type="ARBA" id="ARBA00023180"/>
    </source>
</evidence>
<dbReference type="PANTHER" id="PTHR10605">
    <property type="entry name" value="HEPARAN SULFATE SULFOTRANSFERASE"/>
    <property type="match status" value="1"/>
</dbReference>
<dbReference type="Gene3D" id="3.40.50.300">
    <property type="entry name" value="P-loop containing nucleotide triphosphate hydrolases"/>
    <property type="match status" value="1"/>
</dbReference>
<sequence length="612" mass="67019">MARCGISLTCLSTVFLGMMLGFSILLIHSMLLTERQRLEILENEILDQQADWKAQWEQARVSAQAAQDSEATYLHNELERFEKEVESELGIAGGARPAALVQDAPAGPVVPAAPQLPALAEAPAPAFEQAPVAQAVPEAPQVSQGAAEVPEPLAPMVDDYAAAAAAAPAAPAFEAAAPAPAYEPAAPAAPVYEPAAPAFEAAPPAQEVPAYGVPPQDVNPGYGAAAPAAPAAPAVPGFGAAPAFGNVPAPQGALPYGAVLPAGAIGVGLDGQPIYQIPTFDPAPKTVDQIMVGLHERIKRRKTMPKTQHLPSFIIIGVKKCGTSALSRFLKIHPDLASAGETFFFANNFKDGLDYYKSKMPNTTDDVLSYEKTPNYYRLPVVPDRVRNFQSQVSKLSGVKKEIKMIYVTCDPVRRTLSDFLHSRTNDAGSEPSPGEFEAFIGERFSKMETEMAAIKAEQGDLWHDEVYKMYKERRDWFNYTDPISNLIVNGAYSVFYKRWLENFDQRQLLVVDGTEMISNPGGVVVQTQQFLNIERIIDEKNFIFDEERGYYCYTRTGDDTKYCIKGQQKSPSKTMSEDMRQRLFNFFEPFSQKLAGDLGREPFNWNWNPAL</sequence>
<keyword evidence="3" id="KW-0812">Transmembrane</keyword>
<dbReference type="EMBL" id="OU015566">
    <property type="protein sequence ID" value="CAG5103698.1"/>
    <property type="molecule type" value="Genomic_DNA"/>
</dbReference>
<proteinExistence type="predicted"/>
<evidence type="ECO:0000313" key="6">
    <source>
        <dbReference type="Proteomes" id="UP001158576"/>
    </source>
</evidence>
<dbReference type="InterPro" id="IPR037359">
    <property type="entry name" value="NST/OST"/>
</dbReference>
<evidence type="ECO:0000259" key="4">
    <source>
        <dbReference type="Pfam" id="PF00685"/>
    </source>
</evidence>
<evidence type="ECO:0000256" key="1">
    <source>
        <dbReference type="ARBA" id="ARBA00022679"/>
    </source>
</evidence>
<protein>
    <submittedName>
        <fullName evidence="5">Oidioi.mRNA.OKI2018_I69.chr1.g894.t1.cds</fullName>
    </submittedName>
</protein>
<keyword evidence="1" id="KW-0808">Transferase</keyword>
<dbReference type="PANTHER" id="PTHR10605:SF72">
    <property type="entry name" value="HEPARAN SULFATE 3-O SULFOTRANSFERASE-B, ISOFORM A"/>
    <property type="match status" value="1"/>
</dbReference>
<name>A0ABN7SVI9_OIKDI</name>
<evidence type="ECO:0000313" key="5">
    <source>
        <dbReference type="EMBL" id="CAG5103698.1"/>
    </source>
</evidence>
<dbReference type="Proteomes" id="UP001158576">
    <property type="component" value="Chromosome 1"/>
</dbReference>
<dbReference type="Pfam" id="PF00685">
    <property type="entry name" value="Sulfotransfer_1"/>
    <property type="match status" value="1"/>
</dbReference>
<organism evidence="5 6">
    <name type="scientific">Oikopleura dioica</name>
    <name type="common">Tunicate</name>
    <dbReference type="NCBI Taxonomy" id="34765"/>
    <lineage>
        <taxon>Eukaryota</taxon>
        <taxon>Metazoa</taxon>
        <taxon>Chordata</taxon>
        <taxon>Tunicata</taxon>
        <taxon>Appendicularia</taxon>
        <taxon>Copelata</taxon>
        <taxon>Oikopleuridae</taxon>
        <taxon>Oikopleura</taxon>
    </lineage>
</organism>
<dbReference type="InterPro" id="IPR000863">
    <property type="entry name" value="Sulfotransferase_dom"/>
</dbReference>
<evidence type="ECO:0000256" key="3">
    <source>
        <dbReference type="SAM" id="Phobius"/>
    </source>
</evidence>
<keyword evidence="3" id="KW-0472">Membrane</keyword>
<feature type="transmembrane region" description="Helical" evidence="3">
    <location>
        <begin position="6"/>
        <end position="27"/>
    </location>
</feature>
<dbReference type="SUPFAM" id="SSF52540">
    <property type="entry name" value="P-loop containing nucleoside triphosphate hydrolases"/>
    <property type="match status" value="1"/>
</dbReference>
<feature type="domain" description="Sulfotransferase" evidence="4">
    <location>
        <begin position="312"/>
        <end position="595"/>
    </location>
</feature>